<keyword evidence="4" id="KW-1185">Reference proteome</keyword>
<protein>
    <submittedName>
        <fullName evidence="3">Reverse transcriptase domain-containing protein</fullName>
    </submittedName>
</protein>
<keyword evidence="3" id="KW-0695">RNA-directed DNA polymerase</keyword>
<dbReference type="Pfam" id="PF00078">
    <property type="entry name" value="RVT_1"/>
    <property type="match status" value="1"/>
</dbReference>
<evidence type="ECO:0000313" key="4">
    <source>
        <dbReference type="Proteomes" id="UP001151760"/>
    </source>
</evidence>
<accession>A0ABQ5I238</accession>
<organism evidence="3 4">
    <name type="scientific">Tanacetum coccineum</name>
    <dbReference type="NCBI Taxonomy" id="301880"/>
    <lineage>
        <taxon>Eukaryota</taxon>
        <taxon>Viridiplantae</taxon>
        <taxon>Streptophyta</taxon>
        <taxon>Embryophyta</taxon>
        <taxon>Tracheophyta</taxon>
        <taxon>Spermatophyta</taxon>
        <taxon>Magnoliopsida</taxon>
        <taxon>eudicotyledons</taxon>
        <taxon>Gunneridae</taxon>
        <taxon>Pentapetalae</taxon>
        <taxon>asterids</taxon>
        <taxon>campanulids</taxon>
        <taxon>Asterales</taxon>
        <taxon>Asteraceae</taxon>
        <taxon>Asteroideae</taxon>
        <taxon>Anthemideae</taxon>
        <taxon>Anthemidinae</taxon>
        <taxon>Tanacetum</taxon>
    </lineage>
</organism>
<comment type="caution">
    <text evidence="3">The sequence shown here is derived from an EMBL/GenBank/DDBJ whole genome shotgun (WGS) entry which is preliminary data.</text>
</comment>
<dbReference type="SUPFAM" id="SSF56672">
    <property type="entry name" value="DNA/RNA polymerases"/>
    <property type="match status" value="1"/>
</dbReference>
<feature type="region of interest" description="Disordered" evidence="1">
    <location>
        <begin position="396"/>
        <end position="415"/>
    </location>
</feature>
<reference evidence="3" key="2">
    <citation type="submission" date="2022-01" db="EMBL/GenBank/DDBJ databases">
        <authorList>
            <person name="Yamashiro T."/>
            <person name="Shiraishi A."/>
            <person name="Satake H."/>
            <person name="Nakayama K."/>
        </authorList>
    </citation>
    <scope>NUCLEOTIDE SEQUENCE</scope>
</reference>
<dbReference type="Proteomes" id="UP001151760">
    <property type="component" value="Unassembled WGS sequence"/>
</dbReference>
<name>A0ABQ5I238_9ASTR</name>
<reference evidence="3" key="1">
    <citation type="journal article" date="2022" name="Int. J. Mol. Sci.">
        <title>Draft Genome of Tanacetum Coccineum: Genomic Comparison of Closely Related Tanacetum-Family Plants.</title>
        <authorList>
            <person name="Yamashiro T."/>
            <person name="Shiraishi A."/>
            <person name="Nakayama K."/>
            <person name="Satake H."/>
        </authorList>
    </citation>
    <scope>NUCLEOTIDE SEQUENCE</scope>
</reference>
<keyword evidence="3" id="KW-0808">Transferase</keyword>
<evidence type="ECO:0000259" key="2">
    <source>
        <dbReference type="Pfam" id="PF00078"/>
    </source>
</evidence>
<proteinExistence type="predicted"/>
<gene>
    <name evidence="3" type="ORF">Tco_1082442</name>
</gene>
<keyword evidence="3" id="KW-0548">Nucleotidyltransferase</keyword>
<evidence type="ECO:0000256" key="1">
    <source>
        <dbReference type="SAM" id="MobiDB-lite"/>
    </source>
</evidence>
<sequence>MASAPLTPLLKPDNGIRPIAVGAIWRRLASKVAMRGVRNEMSKYLGDFQFGVGVPSGAEVVLHGANRFLNKFHSYGSLAMLTVDFSNAFNLVDRTTLLHEGDPLGPLLFALVLHPLVHRIRDCCQLLFHAWYLDDGTIIGDTKEVAKAIDIIRAEGPRLGLELNIKKTEVFWPSCNGVKVKDGLFPRDIGRPTLGVKLLGGAVSRDAGFISSLAVKRASRAVELMSLLPSLRDPQSELLLLRSCMGVAKLLFGLRTCQPMYIGEAVSIFDNGLRRAIEAIVVCGGPFFGDFQWRLASLPIRFGGLGLCSAEDVSTYAFVASRAQSWSLQDHILQGCGIDGADSDYRYALDRVRIEIIKSSGVSFDLSPRQKAVVECLRAPRAQNFLTVIPVEGLGQHMSHPDNGGNSGMQHNDQS</sequence>
<dbReference type="GO" id="GO:0003964">
    <property type="term" value="F:RNA-directed DNA polymerase activity"/>
    <property type="evidence" value="ECO:0007669"/>
    <property type="project" value="UniProtKB-KW"/>
</dbReference>
<evidence type="ECO:0000313" key="3">
    <source>
        <dbReference type="EMBL" id="GJT93597.1"/>
    </source>
</evidence>
<dbReference type="PANTHER" id="PTHR48462:SF1">
    <property type="entry name" value="PROTEIN, PUTATIVE-RELATED"/>
    <property type="match status" value="1"/>
</dbReference>
<dbReference type="InterPro" id="IPR000477">
    <property type="entry name" value="RT_dom"/>
</dbReference>
<feature type="domain" description="Reverse transcriptase" evidence="2">
    <location>
        <begin position="98"/>
        <end position="172"/>
    </location>
</feature>
<dbReference type="PANTHER" id="PTHR48462">
    <property type="entry name" value="PROTEIN, PUTATIVE-RELATED"/>
    <property type="match status" value="1"/>
</dbReference>
<dbReference type="EMBL" id="BQNB010020217">
    <property type="protein sequence ID" value="GJT93597.1"/>
    <property type="molecule type" value="Genomic_DNA"/>
</dbReference>
<dbReference type="InterPro" id="IPR043502">
    <property type="entry name" value="DNA/RNA_pol_sf"/>
</dbReference>